<comment type="catalytic activity">
    <reaction evidence="1 8">
        <text>Hydrolytically removes 5'-nucleotides successively from the 3'-hydroxy termini of 3'-hydroxy-terminated oligonucleotides.</text>
        <dbReference type="EC" id="3.1.4.1"/>
    </reaction>
</comment>
<evidence type="ECO:0000313" key="11">
    <source>
        <dbReference type="Proteomes" id="UP000276776"/>
    </source>
</evidence>
<protein>
    <recommendedName>
        <fullName evidence="8">Fanconi-associated nuclease</fullName>
        <ecNumber evidence="8">3.1.4.1</ecNumber>
    </recommendedName>
</protein>
<keyword evidence="11" id="KW-1185">Reference proteome</keyword>
<dbReference type="GO" id="GO:0004528">
    <property type="term" value="F:phosphodiesterase I activity"/>
    <property type="evidence" value="ECO:0007669"/>
    <property type="project" value="UniProtKB-EC"/>
</dbReference>
<dbReference type="Gene3D" id="3.40.1350.10">
    <property type="match status" value="1"/>
</dbReference>
<dbReference type="InterPro" id="IPR011856">
    <property type="entry name" value="tRNA_endonuc-like_dom_sf"/>
</dbReference>
<dbReference type="SMART" id="SM00990">
    <property type="entry name" value="VRR_NUC"/>
    <property type="match status" value="1"/>
</dbReference>
<dbReference type="EC" id="3.1.4.1" evidence="8"/>
<sequence>MISCPTYALCTIVRRLIKDYRNCRSGFPDLTVWNDEKKLLAVVEVKGPGDKLSTKQRLWLNFFKNQNIVAHVCHVTGRVN</sequence>
<keyword evidence="8" id="KW-0234">DNA repair</keyword>
<dbReference type="InterPro" id="IPR014883">
    <property type="entry name" value="VRR_NUC"/>
</dbReference>
<keyword evidence="6 8" id="KW-0460">Magnesium</keyword>
<dbReference type="EMBL" id="UYYF01000118">
    <property type="protein sequence ID" value="VDM96360.1"/>
    <property type="molecule type" value="Genomic_DNA"/>
</dbReference>
<comment type="cofactor">
    <cofactor evidence="8">
        <name>Mg(2+)</name>
        <dbReference type="ChEBI" id="CHEBI:18420"/>
    </cofactor>
    <cofactor evidence="8">
        <name>Mn(2+)</name>
        <dbReference type="ChEBI" id="CHEBI:29035"/>
    </cofactor>
</comment>
<comment type="similarity">
    <text evidence="2 8">Belongs to the FAN1 family.</text>
</comment>
<dbReference type="GO" id="GO:0005634">
    <property type="term" value="C:nucleus"/>
    <property type="evidence" value="ECO:0007669"/>
    <property type="project" value="UniProtKB-SubCell"/>
</dbReference>
<keyword evidence="8" id="KW-0539">Nucleus</keyword>
<keyword evidence="4 8" id="KW-0479">Metal-binding</keyword>
<gene>
    <name evidence="10" type="ORF">TCLT_LOCUS1104</name>
</gene>
<dbReference type="AlphaFoldDB" id="A0A0N5CLV1"/>
<comment type="subcellular location">
    <subcellularLocation>
        <location evidence="8">Nucleus</location>
    </subcellularLocation>
</comment>
<feature type="domain" description="VRR-NUC" evidence="9">
    <location>
        <begin position="1"/>
        <end position="77"/>
    </location>
</feature>
<dbReference type="WBParaSite" id="TCLT_0000110301-mRNA-1">
    <property type="protein sequence ID" value="TCLT_0000110301-mRNA-1"/>
    <property type="gene ID" value="TCLT_0000110301"/>
</dbReference>
<dbReference type="Pfam" id="PF08774">
    <property type="entry name" value="VRR_NUC"/>
    <property type="match status" value="1"/>
</dbReference>
<keyword evidence="5 8" id="KW-0378">Hydrolase</keyword>
<dbReference type="GO" id="GO:0017108">
    <property type="term" value="F:5'-flap endonuclease activity"/>
    <property type="evidence" value="ECO:0007669"/>
    <property type="project" value="TreeGrafter"/>
</dbReference>
<dbReference type="GO" id="GO:0070336">
    <property type="term" value="F:flap-structured DNA binding"/>
    <property type="evidence" value="ECO:0007669"/>
    <property type="project" value="TreeGrafter"/>
</dbReference>
<dbReference type="PANTHER" id="PTHR15749">
    <property type="entry name" value="FANCONI-ASSOCIATED NUCLEASE 1"/>
    <property type="match status" value="1"/>
</dbReference>
<proteinExistence type="inferred from homology"/>
<keyword evidence="8" id="KW-0227">DNA damage</keyword>
<evidence type="ECO:0000313" key="12">
    <source>
        <dbReference type="WBParaSite" id="TCLT_0000110301-mRNA-1"/>
    </source>
</evidence>
<evidence type="ECO:0000313" key="10">
    <source>
        <dbReference type="EMBL" id="VDM96360.1"/>
    </source>
</evidence>
<dbReference type="OMA" id="CTIVRRL"/>
<dbReference type="OrthoDB" id="76364at2759"/>
<evidence type="ECO:0000256" key="8">
    <source>
        <dbReference type="RuleBase" id="RU365033"/>
    </source>
</evidence>
<evidence type="ECO:0000256" key="5">
    <source>
        <dbReference type="ARBA" id="ARBA00022801"/>
    </source>
</evidence>
<evidence type="ECO:0000256" key="1">
    <source>
        <dbReference type="ARBA" id="ARBA00000983"/>
    </source>
</evidence>
<keyword evidence="7 8" id="KW-0464">Manganese</keyword>
<reference evidence="12" key="1">
    <citation type="submission" date="2017-02" db="UniProtKB">
        <authorList>
            <consortium name="WormBaseParasite"/>
        </authorList>
    </citation>
    <scope>IDENTIFICATION</scope>
</reference>
<evidence type="ECO:0000259" key="9">
    <source>
        <dbReference type="SMART" id="SM00990"/>
    </source>
</evidence>
<evidence type="ECO:0000256" key="3">
    <source>
        <dbReference type="ARBA" id="ARBA00022722"/>
    </source>
</evidence>
<dbReference type="Proteomes" id="UP000276776">
    <property type="component" value="Unassembled WGS sequence"/>
</dbReference>
<comment type="function">
    <text evidence="8">Nuclease required for the repair of DNA interstrand cross-links (ICL). Acts as a 5'-3' exonuclease that anchors at a cut end of DNA and cleaves DNA successively at every third nucleotide, allowing to excise an ICL from one strand through flanking incisions.</text>
</comment>
<keyword evidence="3 8" id="KW-0540">Nuclease</keyword>
<reference evidence="10 11" key="2">
    <citation type="submission" date="2018-11" db="EMBL/GenBank/DDBJ databases">
        <authorList>
            <consortium name="Pathogen Informatics"/>
        </authorList>
    </citation>
    <scope>NUCLEOTIDE SEQUENCE [LARGE SCALE GENOMIC DNA]</scope>
</reference>
<evidence type="ECO:0000256" key="2">
    <source>
        <dbReference type="ARBA" id="ARBA00005533"/>
    </source>
</evidence>
<evidence type="ECO:0000256" key="4">
    <source>
        <dbReference type="ARBA" id="ARBA00022723"/>
    </source>
</evidence>
<organism evidence="12">
    <name type="scientific">Thelazia callipaeda</name>
    <name type="common">Oriental eyeworm</name>
    <name type="synonym">Parasitic nematode</name>
    <dbReference type="NCBI Taxonomy" id="103827"/>
    <lineage>
        <taxon>Eukaryota</taxon>
        <taxon>Metazoa</taxon>
        <taxon>Ecdysozoa</taxon>
        <taxon>Nematoda</taxon>
        <taxon>Chromadorea</taxon>
        <taxon>Rhabditida</taxon>
        <taxon>Spirurina</taxon>
        <taxon>Spiruromorpha</taxon>
        <taxon>Thelazioidea</taxon>
        <taxon>Thelaziidae</taxon>
        <taxon>Thelazia</taxon>
    </lineage>
</organism>
<dbReference type="GO" id="GO:0008409">
    <property type="term" value="F:5'-3' exonuclease activity"/>
    <property type="evidence" value="ECO:0007669"/>
    <property type="project" value="TreeGrafter"/>
</dbReference>
<dbReference type="InterPro" id="IPR033315">
    <property type="entry name" value="Fan1-like"/>
</dbReference>
<dbReference type="GO" id="GO:0046872">
    <property type="term" value="F:metal ion binding"/>
    <property type="evidence" value="ECO:0007669"/>
    <property type="project" value="UniProtKB-KW"/>
</dbReference>
<evidence type="ECO:0000256" key="6">
    <source>
        <dbReference type="ARBA" id="ARBA00022842"/>
    </source>
</evidence>
<evidence type="ECO:0000256" key="7">
    <source>
        <dbReference type="ARBA" id="ARBA00023211"/>
    </source>
</evidence>
<dbReference type="STRING" id="103827.A0A0N5CLV1"/>
<dbReference type="PANTHER" id="PTHR15749:SF4">
    <property type="entry name" value="FANCONI-ASSOCIATED NUCLEASE 1"/>
    <property type="match status" value="1"/>
</dbReference>
<dbReference type="GO" id="GO:0036297">
    <property type="term" value="P:interstrand cross-link repair"/>
    <property type="evidence" value="ECO:0007669"/>
    <property type="project" value="InterPro"/>
</dbReference>
<accession>A0A0N5CLV1</accession>
<name>A0A0N5CLV1_THECL</name>